<gene>
    <name evidence="2" type="ORF">EVAR_10696_1</name>
</gene>
<evidence type="ECO:0000256" key="1">
    <source>
        <dbReference type="SAM" id="MobiDB-lite"/>
    </source>
</evidence>
<evidence type="ECO:0000313" key="2">
    <source>
        <dbReference type="EMBL" id="GBP22186.1"/>
    </source>
</evidence>
<accession>A0A4C1U8I2</accession>
<protein>
    <submittedName>
        <fullName evidence="2">Uncharacterized protein</fullName>
    </submittedName>
</protein>
<keyword evidence="3" id="KW-1185">Reference proteome</keyword>
<dbReference type="EMBL" id="BGZK01000137">
    <property type="protein sequence ID" value="GBP22186.1"/>
    <property type="molecule type" value="Genomic_DNA"/>
</dbReference>
<evidence type="ECO:0000313" key="3">
    <source>
        <dbReference type="Proteomes" id="UP000299102"/>
    </source>
</evidence>
<feature type="compositionally biased region" description="Low complexity" evidence="1">
    <location>
        <begin position="16"/>
        <end position="39"/>
    </location>
</feature>
<dbReference type="Proteomes" id="UP000299102">
    <property type="component" value="Unassembled WGS sequence"/>
</dbReference>
<feature type="region of interest" description="Disordered" evidence="1">
    <location>
        <begin position="1"/>
        <end position="60"/>
    </location>
</feature>
<sequence length="107" mass="11721">MQQLTPGSGLRRTPRRGAAGSDASSPRSSRLPRVRVQSPHTPPAQAVEDARRPRGTNAGRPARVCCRTRAVRRASPRPGPACIFCDYPQFIEIPDKHHRTKADVAAF</sequence>
<dbReference type="AlphaFoldDB" id="A0A4C1U8I2"/>
<proteinExistence type="predicted"/>
<reference evidence="2 3" key="1">
    <citation type="journal article" date="2019" name="Commun. Biol.">
        <title>The bagworm genome reveals a unique fibroin gene that provides high tensile strength.</title>
        <authorList>
            <person name="Kono N."/>
            <person name="Nakamura H."/>
            <person name="Ohtoshi R."/>
            <person name="Tomita M."/>
            <person name="Numata K."/>
            <person name="Arakawa K."/>
        </authorList>
    </citation>
    <scope>NUCLEOTIDE SEQUENCE [LARGE SCALE GENOMIC DNA]</scope>
</reference>
<name>A0A4C1U8I2_EUMVA</name>
<organism evidence="2 3">
    <name type="scientific">Eumeta variegata</name>
    <name type="common">Bagworm moth</name>
    <name type="synonym">Eumeta japonica</name>
    <dbReference type="NCBI Taxonomy" id="151549"/>
    <lineage>
        <taxon>Eukaryota</taxon>
        <taxon>Metazoa</taxon>
        <taxon>Ecdysozoa</taxon>
        <taxon>Arthropoda</taxon>
        <taxon>Hexapoda</taxon>
        <taxon>Insecta</taxon>
        <taxon>Pterygota</taxon>
        <taxon>Neoptera</taxon>
        <taxon>Endopterygota</taxon>
        <taxon>Lepidoptera</taxon>
        <taxon>Glossata</taxon>
        <taxon>Ditrysia</taxon>
        <taxon>Tineoidea</taxon>
        <taxon>Psychidae</taxon>
        <taxon>Oiketicinae</taxon>
        <taxon>Eumeta</taxon>
    </lineage>
</organism>
<comment type="caution">
    <text evidence="2">The sequence shown here is derived from an EMBL/GenBank/DDBJ whole genome shotgun (WGS) entry which is preliminary data.</text>
</comment>